<dbReference type="GO" id="GO:0006631">
    <property type="term" value="P:fatty acid metabolic process"/>
    <property type="evidence" value="ECO:0007669"/>
    <property type="project" value="TreeGrafter"/>
</dbReference>
<dbReference type="EMBL" id="BGZJ01000001">
    <property type="protein sequence ID" value="GBO92862.1"/>
    <property type="molecule type" value="Genomic_DNA"/>
</dbReference>
<keyword evidence="5" id="KW-1185">Reference proteome</keyword>
<dbReference type="RefSeq" id="WP_116269365.1">
    <property type="nucleotide sequence ID" value="NZ_BGZJ01000001.1"/>
</dbReference>
<dbReference type="InterPro" id="IPR045851">
    <property type="entry name" value="AMP-bd_C_sf"/>
</dbReference>
<dbReference type="InterPro" id="IPR042099">
    <property type="entry name" value="ANL_N_sf"/>
</dbReference>
<name>A0A388S9B9_9BURK</name>
<protein>
    <submittedName>
        <fullName evidence="4">O-succinylbenzoic acid--CoA ligase</fullName>
    </submittedName>
</protein>
<dbReference type="InterPro" id="IPR000873">
    <property type="entry name" value="AMP-dep_synth/lig_dom"/>
</dbReference>
<dbReference type="PROSITE" id="PS00455">
    <property type="entry name" value="AMP_BINDING"/>
    <property type="match status" value="1"/>
</dbReference>
<dbReference type="OrthoDB" id="9766486at2"/>
<dbReference type="PANTHER" id="PTHR43201">
    <property type="entry name" value="ACYL-COA SYNTHETASE"/>
    <property type="match status" value="1"/>
</dbReference>
<dbReference type="Gene3D" id="3.40.50.12780">
    <property type="entry name" value="N-terminal domain of ligase-like"/>
    <property type="match status" value="1"/>
</dbReference>
<evidence type="ECO:0000256" key="2">
    <source>
        <dbReference type="SAM" id="MobiDB-lite"/>
    </source>
</evidence>
<feature type="domain" description="AMP-dependent synthetase/ligase" evidence="3">
    <location>
        <begin position="45"/>
        <end position="198"/>
    </location>
</feature>
<dbReference type="SUPFAM" id="SSF56801">
    <property type="entry name" value="Acetyl-CoA synthetase-like"/>
    <property type="match status" value="1"/>
</dbReference>
<gene>
    <name evidence="4" type="ORF">MESMUL_02160</name>
</gene>
<dbReference type="GO" id="GO:0031956">
    <property type="term" value="F:medium-chain fatty acid-CoA ligase activity"/>
    <property type="evidence" value="ECO:0007669"/>
    <property type="project" value="TreeGrafter"/>
</dbReference>
<dbReference type="Gene3D" id="3.30.300.30">
    <property type="match status" value="1"/>
</dbReference>
<reference evidence="4 5" key="1">
    <citation type="journal article" date="2018" name="Int. J. Syst. Evol. Microbiol.">
        <title>Mesosutterella multiformis gen. nov., sp. nov., a member of the family Sutterellaceae and Sutterella megalosphaeroides sp. nov., isolated from human faeces.</title>
        <authorList>
            <person name="Sakamoto M."/>
            <person name="Ikeyama N."/>
            <person name="Kunihiro T."/>
            <person name="Iino T."/>
            <person name="Yuki M."/>
            <person name="Ohkuma M."/>
        </authorList>
    </citation>
    <scope>NUCLEOTIDE SEQUENCE [LARGE SCALE GENOMIC DNA]</scope>
    <source>
        <strain evidence="4 5">4NBBH2</strain>
    </source>
</reference>
<evidence type="ECO:0000313" key="4">
    <source>
        <dbReference type="EMBL" id="GBO92862.1"/>
    </source>
</evidence>
<dbReference type="AlphaFoldDB" id="A0A388S9B9"/>
<dbReference type="Pfam" id="PF00501">
    <property type="entry name" value="AMP-binding"/>
    <property type="match status" value="1"/>
</dbReference>
<comment type="caution">
    <text evidence="4">The sequence shown here is derived from an EMBL/GenBank/DDBJ whole genome shotgun (WGS) entry which is preliminary data.</text>
</comment>
<evidence type="ECO:0000313" key="5">
    <source>
        <dbReference type="Proteomes" id="UP000266091"/>
    </source>
</evidence>
<accession>A0A401LLK8</accession>
<sequence length="366" mass="39774">MLPQSIDINGRVISGEEGFREALRTETNDEIRKVLEFCLHWCGPDPEVVLHTSGSTGVPKEIHAKKTAMLASARMTVERLGLKAGDTALLCLPMDYIAGQMVVVRALLAGLRVIVQDPSRHPFEGLTESPVFAALVPLQVKASLETPKEEALMRGVRELIIGGAATDDTLAAILKTFPHHVWSTYGMTETLSHVALRPLSGPKAGPWYEPLPGVTLSESSRGTLVISAPAIDVPRIETNDIVKFAEGSKEFRVLGRVDNVIDTGGIKVPAEALEDAIRSEMPVPFAVTWLPDEDLGSAVTVEVESDHPIALPDFRAILKREGLSPYWKPRHAVFVPKISQTRSGKPDRKGIQRAAAEAKGDLKQDL</sequence>
<proteinExistence type="inferred from homology"/>
<comment type="similarity">
    <text evidence="1">Belongs to the ATP-dependent AMP-binding enzyme family.</text>
</comment>
<keyword evidence="4" id="KW-0436">Ligase</keyword>
<organism evidence="4 5">
    <name type="scientific">Mesosutterella multiformis</name>
    <dbReference type="NCBI Taxonomy" id="2259133"/>
    <lineage>
        <taxon>Bacteria</taxon>
        <taxon>Pseudomonadati</taxon>
        <taxon>Pseudomonadota</taxon>
        <taxon>Betaproteobacteria</taxon>
        <taxon>Burkholderiales</taxon>
        <taxon>Sutterellaceae</taxon>
        <taxon>Mesosutterella</taxon>
    </lineage>
</organism>
<dbReference type="PANTHER" id="PTHR43201:SF8">
    <property type="entry name" value="ACYL-COA SYNTHETASE FAMILY MEMBER 3"/>
    <property type="match status" value="1"/>
</dbReference>
<dbReference type="InterPro" id="IPR020845">
    <property type="entry name" value="AMP-binding_CS"/>
</dbReference>
<feature type="region of interest" description="Disordered" evidence="2">
    <location>
        <begin position="339"/>
        <end position="366"/>
    </location>
</feature>
<dbReference type="Proteomes" id="UP000266091">
    <property type="component" value="Unassembled WGS sequence"/>
</dbReference>
<feature type="compositionally biased region" description="Basic and acidic residues" evidence="2">
    <location>
        <begin position="344"/>
        <end position="366"/>
    </location>
</feature>
<accession>A0A388S9B9</accession>
<evidence type="ECO:0000259" key="3">
    <source>
        <dbReference type="Pfam" id="PF00501"/>
    </source>
</evidence>
<evidence type="ECO:0000256" key="1">
    <source>
        <dbReference type="ARBA" id="ARBA00006432"/>
    </source>
</evidence>